<evidence type="ECO:0000256" key="2">
    <source>
        <dbReference type="SAM" id="Coils"/>
    </source>
</evidence>
<dbReference type="SMART" id="SM00343">
    <property type="entry name" value="ZnF_C2HC"/>
    <property type="match status" value="2"/>
</dbReference>
<dbReference type="InterPro" id="IPR001878">
    <property type="entry name" value="Znf_CCHC"/>
</dbReference>
<dbReference type="PANTHER" id="PTHR11439:SF483">
    <property type="entry name" value="PEPTIDE SYNTHASE GLIP-LIKE, PUTATIVE (AFU_ORTHOLOGUE AFUA_3G12920)-RELATED"/>
    <property type="match status" value="1"/>
</dbReference>
<evidence type="ECO:0000256" key="3">
    <source>
        <dbReference type="SAM" id="MobiDB-lite"/>
    </source>
</evidence>
<name>A0ABP0KCM7_9DINO</name>
<sequence length="1689" mass="187380">MFDMCGEGGGFMPARWNATWWGYWVVCITVEDVDEKGEETDFERYFKYKDDDDNQWVKTTLLRLASPPDRVVSGQLNKLVTGFTEFRQDWSHLPRGWLTYHSFNFIHISGGELTICLEKKTDKLEIMLAKGPRSTNFMQDFSALIRPRNPDRCSAMSHRAAGPGITVARLFEWIDGPLARSWQPYSLMGANCQHFAEELHEFLLNPMRAEDDHKIQELPDVLHTISLQVSANPKVLMHLPPHLSKERSVALTAVTTNGRALEYVGEQFQQDWRVVFLAVQQDGDALEFATEELKKDREVVLAAVQNKGSALKFAHPSLHRDSQLLLAAGWHAPSVFVSTWSSEADASPKSTSRGAEASLENRVSKSLHKPSQPITERRIMCSKSTKVDANGGITFRSILVELLVGRKAVRRVEGGPSLGEGMVNALLLTVSSTKYRPEDERPCRDVCSSLVTGSSHEWGSRSLQWAGGWMTTMEDLAAALQQLQQQVLTTQADNQVLRERLATFEAQAALSPSHGAGMSPEAREVVAALRGLPEGVGKLAKPKGLIDPRGLGKPQILGENAGEKFRLWAIKLEDYVSGVFGGKSREVLEWAASMDTEITPAEIEAGYGSSADILDQWDEVVSGNLASIVKKGGKGDGKGNANKIKFDGTCDNCGKYGHRKHDCWSKPTGAGKGSTSRSPTSSPKKEVKFTGTCNHCGKPGHKKAECWAAQGKGKGGKELNTQWKQKNIDLEESEPSNINQDKIDQKRRGEFGASVTVFPRGMFEAGEPNEMRMMTKLNGEVADVHKILVSAAKLHEKGHTSWIVPGGGEIIPLNHPVSKAMIAAYHKAVDEFGKMGIIPDRKTGMMMATALNQKGAVDTTGQKLLTRFLELLGYKDIVLKSDGEHSLVRMKKAAGRDAKNLVKTICEESPAGDSRANGEAEAAVREVKWRIKAVHLMLEKKIEGGLPGKKWIKPMPVFGEKIFIKPAGKGKKSDASKMKEARFLGCHNRFGSVLGMTKEGVLVGTGFHTVAEGEKWGPLELDLKGAPWDVRAYVRRLPDEPIPAPSTPAVVVVPSTPMAAQGLPGDAGLTSSAPRAEEEAPAATTEAEVGGPSTSPQTPTATRAWPVRREHLVKFGRTAECPGCLSILKGAGFQQVAHNEACRSRIKKRLVEEQQAKAEETKRRLSDFKRDKKMVQEMIERKDTYLVQSPMCKFGMKMDNDAGERCYVRKETLWLTNSKHIAEELEGVCINKLKGREVHRHVHLIGRDRAKAAQVYPVPLVEAILRGLKKELVNNQALSAVEELLNGPSPDNGNEMDMELKQWEEEQYMDDVSGALLDPELVKKARELELQWLKKEEVYIRVPRREATGKFEERGLLGLVHGDDFLVVGEDAQLRWLDDILNKKYTAKWENLVGDGPGDKKSMTFLNRLIKYIPDGTDQGGRRLEIEADARHAEILLREFGFNKSTKGCDVPEDKMTQAELVEADRQPVLESKQVSLYRSMVMRMAYMSSDRPDLCHVVRTLASAMKSPKMVDWQRLKKAVRYLVKVPYPKRVFHEQPIEKSRRSTTGAVIKAGDHTILVKGTSQKIAALSSCESEFYGMRRMATHAELVKGIMAFWGFETQKVKLMVDSSAAKAMAERKGVGVNRHVQARYLWLQDKVFNKELEVNKVPGKINDADLVTKVQPKSVILAHLARPGFENSGREGHKGLT</sequence>
<dbReference type="PROSITE" id="PS50158">
    <property type="entry name" value="ZF_CCHC"/>
    <property type="match status" value="2"/>
</dbReference>
<feature type="coiled-coil region" evidence="2">
    <location>
        <begin position="1151"/>
        <end position="1178"/>
    </location>
</feature>
<dbReference type="Gene3D" id="4.10.60.10">
    <property type="entry name" value="Zinc finger, CCHC-type"/>
    <property type="match status" value="1"/>
</dbReference>
<protein>
    <submittedName>
        <fullName evidence="5">Retrovirus-related Pol polyprotein from transposon TNT 1-94</fullName>
    </submittedName>
</protein>
<keyword evidence="1" id="KW-0863">Zinc-finger</keyword>
<feature type="compositionally biased region" description="Polar residues" evidence="3">
    <location>
        <begin position="1092"/>
        <end position="1101"/>
    </location>
</feature>
<gene>
    <name evidence="5" type="ORF">SCF082_LOCUS16630</name>
</gene>
<dbReference type="Proteomes" id="UP001642464">
    <property type="component" value="Unassembled WGS sequence"/>
</dbReference>
<feature type="region of interest" description="Disordered" evidence="3">
    <location>
        <begin position="344"/>
        <end position="375"/>
    </location>
</feature>
<evidence type="ECO:0000256" key="1">
    <source>
        <dbReference type="PROSITE-ProRule" id="PRU00047"/>
    </source>
</evidence>
<evidence type="ECO:0000313" key="5">
    <source>
        <dbReference type="EMBL" id="CAK9024458.1"/>
    </source>
</evidence>
<evidence type="ECO:0000313" key="6">
    <source>
        <dbReference type="Proteomes" id="UP001642464"/>
    </source>
</evidence>
<feature type="region of interest" description="Disordered" evidence="3">
    <location>
        <begin position="664"/>
        <end position="687"/>
    </location>
</feature>
<feature type="domain" description="CCHC-type" evidence="4">
    <location>
        <begin position="693"/>
        <end position="706"/>
    </location>
</feature>
<reference evidence="5 6" key="1">
    <citation type="submission" date="2024-02" db="EMBL/GenBank/DDBJ databases">
        <authorList>
            <person name="Chen Y."/>
            <person name="Shah S."/>
            <person name="Dougan E. K."/>
            <person name="Thang M."/>
            <person name="Chan C."/>
        </authorList>
    </citation>
    <scope>NUCLEOTIDE SEQUENCE [LARGE SCALE GENOMIC DNA]</scope>
</reference>
<proteinExistence type="predicted"/>
<evidence type="ECO:0000259" key="4">
    <source>
        <dbReference type="PROSITE" id="PS50158"/>
    </source>
</evidence>
<dbReference type="Pfam" id="PF13475">
    <property type="entry name" value="DUF4116"/>
    <property type="match status" value="1"/>
</dbReference>
<feature type="domain" description="CCHC-type" evidence="4">
    <location>
        <begin position="650"/>
        <end position="663"/>
    </location>
</feature>
<keyword evidence="1" id="KW-0862">Zinc</keyword>
<feature type="region of interest" description="Disordered" evidence="3">
    <location>
        <begin position="1061"/>
        <end position="1103"/>
    </location>
</feature>
<dbReference type="InterPro" id="IPR025197">
    <property type="entry name" value="DUF4116"/>
</dbReference>
<dbReference type="EMBL" id="CAXAMM010010890">
    <property type="protein sequence ID" value="CAK9024458.1"/>
    <property type="molecule type" value="Genomic_DNA"/>
</dbReference>
<keyword evidence="2" id="KW-0175">Coiled coil</keyword>
<keyword evidence="1" id="KW-0479">Metal-binding</keyword>
<dbReference type="CDD" id="cd09272">
    <property type="entry name" value="RNase_HI_RT_Ty1"/>
    <property type="match status" value="1"/>
</dbReference>
<feature type="coiled-coil region" evidence="2">
    <location>
        <begin position="473"/>
        <end position="500"/>
    </location>
</feature>
<accession>A0ABP0KCM7</accession>
<dbReference type="PANTHER" id="PTHR11439">
    <property type="entry name" value="GAG-POL-RELATED RETROTRANSPOSON"/>
    <property type="match status" value="1"/>
</dbReference>
<feature type="compositionally biased region" description="Low complexity" evidence="3">
    <location>
        <begin position="673"/>
        <end position="682"/>
    </location>
</feature>
<organism evidence="5 6">
    <name type="scientific">Durusdinium trenchii</name>
    <dbReference type="NCBI Taxonomy" id="1381693"/>
    <lineage>
        <taxon>Eukaryota</taxon>
        <taxon>Sar</taxon>
        <taxon>Alveolata</taxon>
        <taxon>Dinophyceae</taxon>
        <taxon>Suessiales</taxon>
        <taxon>Symbiodiniaceae</taxon>
        <taxon>Durusdinium</taxon>
    </lineage>
</organism>
<feature type="compositionally biased region" description="Polar residues" evidence="3">
    <location>
        <begin position="344"/>
        <end position="353"/>
    </location>
</feature>
<comment type="caution">
    <text evidence="5">The sequence shown here is derived from an EMBL/GenBank/DDBJ whole genome shotgun (WGS) entry which is preliminary data.</text>
</comment>
<keyword evidence="6" id="KW-1185">Reference proteome</keyword>